<keyword evidence="1" id="KW-0732">Signal</keyword>
<name>A0A0F7FSK2_9ACTN</name>
<dbReference type="PATRIC" id="fig|408015.6.peg.1937"/>
<feature type="signal peptide" evidence="1">
    <location>
        <begin position="1"/>
        <end position="23"/>
    </location>
</feature>
<gene>
    <name evidence="2" type="ORF">SXIM_19050</name>
</gene>
<accession>A0A0F7FSK2</accession>
<dbReference type="Gene3D" id="1.10.4030.10">
    <property type="entry name" value="Porin chaperone SurA, peptide-binding domain"/>
    <property type="match status" value="1"/>
</dbReference>
<dbReference type="EMBL" id="CP009922">
    <property type="protein sequence ID" value="AKG43289.1"/>
    <property type="molecule type" value="Genomic_DNA"/>
</dbReference>
<keyword evidence="3" id="KW-1185">Reference proteome</keyword>
<dbReference type="STRING" id="408015.SXIM_19050"/>
<dbReference type="SUPFAM" id="SSF109998">
    <property type="entry name" value="Triger factor/SurA peptide-binding domain-like"/>
    <property type="match status" value="1"/>
</dbReference>
<evidence type="ECO:0000313" key="3">
    <source>
        <dbReference type="Proteomes" id="UP000034034"/>
    </source>
</evidence>
<dbReference type="HOGENOM" id="CLU_087613_0_0_11"/>
<dbReference type="PROSITE" id="PS51257">
    <property type="entry name" value="PROKAR_LIPOPROTEIN"/>
    <property type="match status" value="1"/>
</dbReference>
<dbReference type="Pfam" id="PF13623">
    <property type="entry name" value="SurA_N_2"/>
    <property type="match status" value="1"/>
</dbReference>
<feature type="chain" id="PRO_5038454311" evidence="1">
    <location>
        <begin position="24"/>
        <end position="219"/>
    </location>
</feature>
<reference evidence="2" key="1">
    <citation type="submission" date="2019-08" db="EMBL/GenBank/DDBJ databases">
        <title>Complete genome sequence of a mangrove-derived Streptomyces xiamenensis.</title>
        <authorList>
            <person name="Xu J."/>
        </authorList>
    </citation>
    <scope>NUCLEOTIDE SEQUENCE</scope>
    <source>
        <strain evidence="2">318</strain>
    </source>
</reference>
<sequence>MKRRTTALSVTAAALLVAAPLLTGCSTGAHPGAAAVVGGERISISQVQGHVEAVRAAQRQQPDADELISTSSTLTRETVNFLVYLQVVDRAAASQGVEVTRRQVQEARADAEANAGGPEALAQSALSGQGGLPLTSGQIDDVLRSNLQIQGIAEQLGVLTDPLGGEKVGALLAETAQEVGVDINPRYGTWDAQTVSLVDLQEPWLRTADRDQQAVTLDG</sequence>
<evidence type="ECO:0000313" key="2">
    <source>
        <dbReference type="EMBL" id="AKG43289.1"/>
    </source>
</evidence>
<protein>
    <submittedName>
        <fullName evidence="2">Lipoprotein</fullName>
    </submittedName>
</protein>
<dbReference type="KEGG" id="sxi:SXIM_19050"/>
<dbReference type="InterPro" id="IPR027304">
    <property type="entry name" value="Trigger_fact/SurA_dom_sf"/>
</dbReference>
<proteinExistence type="predicted"/>
<dbReference type="Proteomes" id="UP000034034">
    <property type="component" value="Chromosome"/>
</dbReference>
<evidence type="ECO:0000256" key="1">
    <source>
        <dbReference type="SAM" id="SignalP"/>
    </source>
</evidence>
<organism evidence="2 3">
    <name type="scientific">Streptomyces xiamenensis</name>
    <dbReference type="NCBI Taxonomy" id="408015"/>
    <lineage>
        <taxon>Bacteria</taxon>
        <taxon>Bacillati</taxon>
        <taxon>Actinomycetota</taxon>
        <taxon>Actinomycetes</taxon>
        <taxon>Kitasatosporales</taxon>
        <taxon>Streptomycetaceae</taxon>
        <taxon>Streptomyces</taxon>
    </lineage>
</organism>
<dbReference type="AlphaFoldDB" id="A0A0F7FSK2"/>
<dbReference type="RefSeq" id="WP_030735819.1">
    <property type="nucleotide sequence ID" value="NZ_CP009922.3"/>
</dbReference>
<keyword evidence="2" id="KW-0449">Lipoprotein</keyword>